<dbReference type="InterPro" id="IPR016084">
    <property type="entry name" value="Haem_Oase-like_multi-hlx"/>
</dbReference>
<reference evidence="3 4" key="1">
    <citation type="submission" date="2016-10" db="EMBL/GenBank/DDBJ databases">
        <authorList>
            <person name="de Groot N.N."/>
        </authorList>
    </citation>
    <scope>NUCLEOTIDE SEQUENCE [LARGE SCALE GENOMIC DNA]</scope>
    <source>
        <strain evidence="3 4">DSM 19938</strain>
    </source>
</reference>
<dbReference type="PANTHER" id="PTHR43198:SF2">
    <property type="entry name" value="SI:CH1073-67J19.1-RELATED"/>
    <property type="match status" value="1"/>
</dbReference>
<dbReference type="AlphaFoldDB" id="A0A1H6TW11"/>
<dbReference type="GO" id="GO:0009228">
    <property type="term" value="P:thiamine biosynthetic process"/>
    <property type="evidence" value="ECO:0007669"/>
    <property type="project" value="UniProtKB-KW"/>
</dbReference>
<dbReference type="RefSeq" id="WP_090335344.1">
    <property type="nucleotide sequence ID" value="NZ_FNXY01000003.1"/>
</dbReference>
<dbReference type="EC" id="3.5.99.2" evidence="1"/>
<dbReference type="NCBIfam" id="TIGR04306">
    <property type="entry name" value="salvage_TenA"/>
    <property type="match status" value="1"/>
</dbReference>
<dbReference type="STRING" id="408657.SAMN04487995_2374"/>
<dbReference type="EMBL" id="FNXY01000003">
    <property type="protein sequence ID" value="SEI82414.1"/>
    <property type="molecule type" value="Genomic_DNA"/>
</dbReference>
<evidence type="ECO:0000259" key="2">
    <source>
        <dbReference type="Pfam" id="PF03070"/>
    </source>
</evidence>
<dbReference type="Proteomes" id="UP000199532">
    <property type="component" value="Unassembled WGS sequence"/>
</dbReference>
<evidence type="ECO:0000256" key="1">
    <source>
        <dbReference type="RuleBase" id="RU363093"/>
    </source>
</evidence>
<dbReference type="CDD" id="cd19365">
    <property type="entry name" value="TenA_C-like"/>
    <property type="match status" value="1"/>
</dbReference>
<feature type="domain" description="Thiaminase-2/PQQC" evidence="2">
    <location>
        <begin position="10"/>
        <end position="210"/>
    </location>
</feature>
<dbReference type="GO" id="GO:0050334">
    <property type="term" value="F:thiaminase activity"/>
    <property type="evidence" value="ECO:0007669"/>
    <property type="project" value="UniProtKB-EC"/>
</dbReference>
<evidence type="ECO:0000313" key="3">
    <source>
        <dbReference type="EMBL" id="SEI82414.1"/>
    </source>
</evidence>
<dbReference type="GO" id="GO:0009229">
    <property type="term" value="P:thiamine diphosphate biosynthetic process"/>
    <property type="evidence" value="ECO:0007669"/>
    <property type="project" value="UniProtKB-UniPathway"/>
</dbReference>
<dbReference type="InterPro" id="IPR027574">
    <property type="entry name" value="Thiaminase_II"/>
</dbReference>
<dbReference type="PANTHER" id="PTHR43198">
    <property type="entry name" value="BIFUNCTIONAL TH2 PROTEIN"/>
    <property type="match status" value="1"/>
</dbReference>
<dbReference type="InterPro" id="IPR004305">
    <property type="entry name" value="Thiaminase-2/PQQC"/>
</dbReference>
<gene>
    <name evidence="3" type="ORF">SAMN04487995_2374</name>
</gene>
<dbReference type="Gene3D" id="1.20.910.10">
    <property type="entry name" value="Heme oxygenase-like"/>
    <property type="match status" value="1"/>
</dbReference>
<evidence type="ECO:0000313" key="4">
    <source>
        <dbReference type="Proteomes" id="UP000199532"/>
    </source>
</evidence>
<comment type="similarity">
    <text evidence="1">Belongs to the TenA family.</text>
</comment>
<dbReference type="SUPFAM" id="SSF48613">
    <property type="entry name" value="Heme oxygenase-like"/>
    <property type="match status" value="1"/>
</dbReference>
<keyword evidence="1" id="KW-0378">Hydrolase</keyword>
<dbReference type="GO" id="GO:0005829">
    <property type="term" value="C:cytosol"/>
    <property type="evidence" value="ECO:0007669"/>
    <property type="project" value="TreeGrafter"/>
</dbReference>
<dbReference type="InterPro" id="IPR050967">
    <property type="entry name" value="Thiamine_Salvage_TenA"/>
</dbReference>
<organism evidence="3 4">
    <name type="scientific">Dyadobacter koreensis</name>
    <dbReference type="NCBI Taxonomy" id="408657"/>
    <lineage>
        <taxon>Bacteria</taxon>
        <taxon>Pseudomonadati</taxon>
        <taxon>Bacteroidota</taxon>
        <taxon>Cytophagia</taxon>
        <taxon>Cytophagales</taxon>
        <taxon>Spirosomataceae</taxon>
        <taxon>Dyadobacter</taxon>
    </lineage>
</organism>
<comment type="catalytic activity">
    <reaction evidence="1">
        <text>4-amino-5-aminomethyl-2-methylpyrimidine + H2O = 4-amino-5-hydroxymethyl-2-methylpyrimidine + NH4(+)</text>
        <dbReference type="Rhea" id="RHEA:31799"/>
        <dbReference type="ChEBI" id="CHEBI:15377"/>
        <dbReference type="ChEBI" id="CHEBI:16892"/>
        <dbReference type="ChEBI" id="CHEBI:28938"/>
        <dbReference type="ChEBI" id="CHEBI:63416"/>
        <dbReference type="EC" id="3.5.99.2"/>
    </reaction>
</comment>
<dbReference type="Pfam" id="PF03070">
    <property type="entry name" value="TENA_THI-4"/>
    <property type="match status" value="1"/>
</dbReference>
<proteinExistence type="inferred from homology"/>
<sequence>MKFTDHLWNAALPVYDNILAHPFNQEMQNGTLPIEKFKFYIYQDSLYLADFAKALATAGTRANSSQQLLDFLLFAQNAIIVERVLHESYFQEYAIDFESGKAPGCFAYTNYLLTASAFESFEVAVAALLPCFWIYKKVGDHIYANQTTPNPYQNWIDAYAGEEFAVSVNKALDICNTLAEQASEITRQKMTEAYLTASKLEYIFWDSAYRLETWPV</sequence>
<keyword evidence="4" id="KW-1185">Reference proteome</keyword>
<dbReference type="OrthoDB" id="34166at2"/>
<name>A0A1H6TW11_9BACT</name>
<protein>
    <recommendedName>
        <fullName evidence="1">Aminopyrimidine aminohydrolase</fullName>
        <ecNumber evidence="1">3.5.99.2</ecNumber>
    </recommendedName>
</protein>
<keyword evidence="1" id="KW-0784">Thiamine biosynthesis</keyword>
<accession>A0A1H6TW11</accession>
<comment type="function">
    <text evidence="1">Catalyzes an amino-pyrimidine hydrolysis reaction at the C5' of the pyrimidine moiety of thiamine compounds, a reaction that is part of a thiamine salvage pathway.</text>
</comment>
<dbReference type="UniPathway" id="UPA00060"/>
<comment type="catalytic activity">
    <reaction evidence="1">
        <text>thiamine + H2O = 5-(2-hydroxyethyl)-4-methylthiazole + 4-amino-5-hydroxymethyl-2-methylpyrimidine + H(+)</text>
        <dbReference type="Rhea" id="RHEA:17509"/>
        <dbReference type="ChEBI" id="CHEBI:15377"/>
        <dbReference type="ChEBI" id="CHEBI:15378"/>
        <dbReference type="ChEBI" id="CHEBI:16892"/>
        <dbReference type="ChEBI" id="CHEBI:17957"/>
        <dbReference type="ChEBI" id="CHEBI:18385"/>
        <dbReference type="EC" id="3.5.99.2"/>
    </reaction>
</comment>
<comment type="pathway">
    <text evidence="1">Cofactor biosynthesis; thiamine diphosphate biosynthesis.</text>
</comment>